<accession>A0A5C6BR85</accession>
<keyword evidence="3" id="KW-1185">Reference proteome</keyword>
<organism evidence="2 3">
    <name type="scientific">Symmachiella macrocystis</name>
    <dbReference type="NCBI Taxonomy" id="2527985"/>
    <lineage>
        <taxon>Bacteria</taxon>
        <taxon>Pseudomonadati</taxon>
        <taxon>Planctomycetota</taxon>
        <taxon>Planctomycetia</taxon>
        <taxon>Planctomycetales</taxon>
        <taxon>Planctomycetaceae</taxon>
        <taxon>Symmachiella</taxon>
    </lineage>
</organism>
<gene>
    <name evidence="2" type="ORF">CA54_36120</name>
</gene>
<feature type="domain" description="DUF4365" evidence="1">
    <location>
        <begin position="10"/>
        <end position="136"/>
    </location>
</feature>
<comment type="caution">
    <text evidence="2">The sequence shown here is derived from an EMBL/GenBank/DDBJ whole genome shotgun (WGS) entry which is preliminary data.</text>
</comment>
<dbReference type="Proteomes" id="UP000320735">
    <property type="component" value="Unassembled WGS sequence"/>
</dbReference>
<protein>
    <recommendedName>
        <fullName evidence="1">DUF4365 domain-containing protein</fullName>
    </recommendedName>
</protein>
<dbReference type="EMBL" id="SJPP01000001">
    <property type="protein sequence ID" value="TWU14743.1"/>
    <property type="molecule type" value="Genomic_DNA"/>
</dbReference>
<name>A0A5C6BR85_9PLAN</name>
<dbReference type="InterPro" id="IPR025375">
    <property type="entry name" value="DUF4365"/>
</dbReference>
<reference evidence="2 3" key="1">
    <citation type="submission" date="2019-02" db="EMBL/GenBank/DDBJ databases">
        <title>Deep-cultivation of Planctomycetes and their phenomic and genomic characterization uncovers novel biology.</title>
        <authorList>
            <person name="Wiegand S."/>
            <person name="Jogler M."/>
            <person name="Boedeker C."/>
            <person name="Pinto D."/>
            <person name="Vollmers J."/>
            <person name="Rivas-Marin E."/>
            <person name="Kohn T."/>
            <person name="Peeters S.H."/>
            <person name="Heuer A."/>
            <person name="Rast P."/>
            <person name="Oberbeckmann S."/>
            <person name="Bunk B."/>
            <person name="Jeske O."/>
            <person name="Meyerdierks A."/>
            <person name="Storesund J.E."/>
            <person name="Kallscheuer N."/>
            <person name="Luecker S."/>
            <person name="Lage O.M."/>
            <person name="Pohl T."/>
            <person name="Merkel B.J."/>
            <person name="Hornburger P."/>
            <person name="Mueller R.-W."/>
            <person name="Bruemmer F."/>
            <person name="Labrenz M."/>
            <person name="Spormann A.M."/>
            <person name="Op Den Camp H."/>
            <person name="Overmann J."/>
            <person name="Amann R."/>
            <person name="Jetten M.S.M."/>
            <person name="Mascher T."/>
            <person name="Medema M.H."/>
            <person name="Devos D.P."/>
            <person name="Kaster A.-K."/>
            <person name="Ovreas L."/>
            <person name="Rohde M."/>
            <person name="Galperin M.Y."/>
            <person name="Jogler C."/>
        </authorList>
    </citation>
    <scope>NUCLEOTIDE SEQUENCE [LARGE SCALE GENOMIC DNA]</scope>
    <source>
        <strain evidence="2 3">CA54</strain>
    </source>
</reference>
<dbReference type="Pfam" id="PF14280">
    <property type="entry name" value="DUF4365"/>
    <property type="match status" value="1"/>
</dbReference>
<evidence type="ECO:0000259" key="1">
    <source>
        <dbReference type="Pfam" id="PF14280"/>
    </source>
</evidence>
<dbReference type="AlphaFoldDB" id="A0A5C6BR85"/>
<sequence>MRIRSNRRTETEAVNAVRSFFEYHNCVFQNVDQENDYGKDAYVDLTHENRVTGTCIGAQIKGDVSYRRADGYAIPIDEHFDVWRNSSMPITGLVYDPDDGLIRWCSITAFLESLKGERPASIPVPAENVLTTQSFETQFRPHFEREARRTAAGNCVLEICSDSPDRRMMAISECFAHGRSDPRVLTSLRYLLNSLDDDCLRLAVVVLTHTTPHPDILWTKDNWIPQEICDAVCAHFRWTPQEIFKLLSIIEPEEFVRGGMGEHVYMTIVQDPAFRTKVEDAIELALESNNEDAAWYSFYLCVYWAGQNAREKLKQLVTRFPDLQSLDFFSETVTIVNQEGYVTLFE</sequence>
<evidence type="ECO:0000313" key="3">
    <source>
        <dbReference type="Proteomes" id="UP000320735"/>
    </source>
</evidence>
<proteinExistence type="predicted"/>
<evidence type="ECO:0000313" key="2">
    <source>
        <dbReference type="EMBL" id="TWU14743.1"/>
    </source>
</evidence>